<dbReference type="STRING" id="1392250.A0A2I2G3W8"/>
<dbReference type="InterPro" id="IPR044149">
    <property type="entry name" value="Nitrilases_CHs"/>
</dbReference>
<comment type="similarity">
    <text evidence="1">Belongs to the carbon-nitrogen hydrolase superfamily. Nitrilase family.</text>
</comment>
<dbReference type="AlphaFoldDB" id="A0A2I2G3W8"/>
<dbReference type="PANTHER" id="PTHR46044">
    <property type="entry name" value="NITRILASE"/>
    <property type="match status" value="1"/>
</dbReference>
<evidence type="ECO:0000313" key="3">
    <source>
        <dbReference type="EMBL" id="PLB47574.1"/>
    </source>
</evidence>
<feature type="domain" description="CN hydrolase" evidence="2">
    <location>
        <begin position="16"/>
        <end position="291"/>
    </location>
</feature>
<proteinExistence type="inferred from homology"/>
<dbReference type="OrthoDB" id="10250282at2759"/>
<dbReference type="Gene3D" id="3.60.110.10">
    <property type="entry name" value="Carbon-nitrogen hydrolase"/>
    <property type="match status" value="1"/>
</dbReference>
<dbReference type="Proteomes" id="UP000234275">
    <property type="component" value="Unassembled WGS sequence"/>
</dbReference>
<name>A0A2I2G3W8_9EURO</name>
<organism evidence="3 4">
    <name type="scientific">Aspergillus steynii IBT 23096</name>
    <dbReference type="NCBI Taxonomy" id="1392250"/>
    <lineage>
        <taxon>Eukaryota</taxon>
        <taxon>Fungi</taxon>
        <taxon>Dikarya</taxon>
        <taxon>Ascomycota</taxon>
        <taxon>Pezizomycotina</taxon>
        <taxon>Eurotiomycetes</taxon>
        <taxon>Eurotiomycetidae</taxon>
        <taxon>Eurotiales</taxon>
        <taxon>Aspergillaceae</taxon>
        <taxon>Aspergillus</taxon>
        <taxon>Aspergillus subgen. Circumdati</taxon>
    </lineage>
</organism>
<reference evidence="3 4" key="1">
    <citation type="submission" date="2016-12" db="EMBL/GenBank/DDBJ databases">
        <title>The genomes of Aspergillus section Nigri reveals drivers in fungal speciation.</title>
        <authorList>
            <consortium name="DOE Joint Genome Institute"/>
            <person name="Vesth T.C."/>
            <person name="Nybo J."/>
            <person name="Theobald S."/>
            <person name="Brandl J."/>
            <person name="Frisvad J.C."/>
            <person name="Nielsen K.F."/>
            <person name="Lyhne E.K."/>
            <person name="Kogle M.E."/>
            <person name="Kuo A."/>
            <person name="Riley R."/>
            <person name="Clum A."/>
            <person name="Nolan M."/>
            <person name="Lipzen A."/>
            <person name="Salamov A."/>
            <person name="Henrissat B."/>
            <person name="Wiebenga A."/>
            <person name="De Vries R.P."/>
            <person name="Grigoriev I.V."/>
            <person name="Mortensen U.H."/>
            <person name="Andersen M.R."/>
            <person name="Baker S.E."/>
        </authorList>
    </citation>
    <scope>NUCLEOTIDE SEQUENCE [LARGE SCALE GENOMIC DNA]</scope>
    <source>
        <strain evidence="3 4">IBT 23096</strain>
    </source>
</reference>
<evidence type="ECO:0000313" key="4">
    <source>
        <dbReference type="Proteomes" id="UP000234275"/>
    </source>
</evidence>
<accession>A0A2I2G3W8</accession>
<dbReference type="RefSeq" id="XP_024702876.1">
    <property type="nucleotide sequence ID" value="XM_024849356.1"/>
</dbReference>
<dbReference type="EMBL" id="MSFO01000005">
    <property type="protein sequence ID" value="PLB47574.1"/>
    <property type="molecule type" value="Genomic_DNA"/>
</dbReference>
<keyword evidence="3" id="KW-0808">Transferase</keyword>
<comment type="caution">
    <text evidence="3">The sequence shown here is derived from an EMBL/GenBank/DDBJ whole genome shotgun (WGS) entry which is preliminary data.</text>
</comment>
<dbReference type="GeneID" id="36557055"/>
<keyword evidence="3" id="KW-0012">Acyltransferase</keyword>
<dbReference type="GO" id="GO:0016746">
    <property type="term" value="F:acyltransferase activity"/>
    <property type="evidence" value="ECO:0007669"/>
    <property type="project" value="UniProtKB-KW"/>
</dbReference>
<dbReference type="InterPro" id="IPR036526">
    <property type="entry name" value="C-N_Hydrolase_sf"/>
</dbReference>
<protein>
    <submittedName>
        <fullName evidence="3">Nitrilase/cyanide hydratase and apolipo protein N-acyltransferase</fullName>
    </submittedName>
</protein>
<dbReference type="Pfam" id="PF00795">
    <property type="entry name" value="CN_hydrolase"/>
    <property type="match status" value="1"/>
</dbReference>
<evidence type="ECO:0000256" key="1">
    <source>
        <dbReference type="ARBA" id="ARBA00008129"/>
    </source>
</evidence>
<keyword evidence="4" id="KW-1185">Reference proteome</keyword>
<dbReference type="VEuPathDB" id="FungiDB:P170DRAFT_437403"/>
<gene>
    <name evidence="3" type="ORF">P170DRAFT_437403</name>
</gene>
<dbReference type="InterPro" id="IPR003010">
    <property type="entry name" value="C-N_Hydrolase"/>
</dbReference>
<sequence>MSAPESTTTTNRRSKIKLAAAQIAPCFLKKTESTKRVCQWIREAGKQEAGVVGFPETIIPGYPAWLGHVPLDDARTMQNYQRLFHNSIAIPGPETELIGEACRDAAVYAVVGCSEKRDNTTGTLWNTQMIFGPNGDLLLKHQKYVPTVFEKLVHAPGTTGAHASVQTDFGVLSTLICGENSNPLAAYNLACESATVHVASWPPYYPGPWSLDHCSRVSSQGLAYTLKAFVINACAAIQDDFVEVCVCKPGDQRQLDRERSVGKSSIVNPMGEVVAELTEGGKGLPFAEADLEETTVAKFTHDYGGHYNRPELFTHLLSA</sequence>
<dbReference type="PROSITE" id="PS50263">
    <property type="entry name" value="CN_HYDROLASE"/>
    <property type="match status" value="1"/>
</dbReference>
<dbReference type="SUPFAM" id="SSF56317">
    <property type="entry name" value="Carbon-nitrogen hydrolase"/>
    <property type="match status" value="1"/>
</dbReference>
<evidence type="ECO:0000259" key="2">
    <source>
        <dbReference type="PROSITE" id="PS50263"/>
    </source>
</evidence>
<dbReference type="PANTHER" id="PTHR46044:SF1">
    <property type="entry name" value="CN HYDROLASE DOMAIN-CONTAINING PROTEIN"/>
    <property type="match status" value="1"/>
</dbReference>